<evidence type="ECO:0000313" key="1">
    <source>
        <dbReference type="EMBL" id="MFC3153861.1"/>
    </source>
</evidence>
<dbReference type="RefSeq" id="WP_339616373.1">
    <property type="nucleotide sequence ID" value="NZ_AP031500.1"/>
</dbReference>
<dbReference type="Proteomes" id="UP001595548">
    <property type="component" value="Unassembled WGS sequence"/>
</dbReference>
<gene>
    <name evidence="1" type="ORF">ACFOEB_01475</name>
</gene>
<name>A0ABV7HMK6_9GAMM</name>
<organism evidence="1 2">
    <name type="scientific">Gilvimarinus japonicus</name>
    <dbReference type="NCBI Taxonomy" id="1796469"/>
    <lineage>
        <taxon>Bacteria</taxon>
        <taxon>Pseudomonadati</taxon>
        <taxon>Pseudomonadota</taxon>
        <taxon>Gammaproteobacteria</taxon>
        <taxon>Cellvibrionales</taxon>
        <taxon>Cellvibrionaceae</taxon>
        <taxon>Gilvimarinus</taxon>
    </lineage>
</organism>
<keyword evidence="2" id="KW-1185">Reference proteome</keyword>
<dbReference type="InterPro" id="IPR011990">
    <property type="entry name" value="TPR-like_helical_dom_sf"/>
</dbReference>
<dbReference type="Gene3D" id="1.25.40.10">
    <property type="entry name" value="Tetratricopeptide repeat domain"/>
    <property type="match status" value="1"/>
</dbReference>
<evidence type="ECO:0000313" key="2">
    <source>
        <dbReference type="Proteomes" id="UP001595548"/>
    </source>
</evidence>
<dbReference type="InterPro" id="IPR047780">
    <property type="entry name" value="TssQ-like"/>
</dbReference>
<dbReference type="SUPFAM" id="SSF48452">
    <property type="entry name" value="TPR-like"/>
    <property type="match status" value="1"/>
</dbReference>
<comment type="caution">
    <text evidence="1">The sequence shown here is derived from an EMBL/GenBank/DDBJ whole genome shotgun (WGS) entry which is preliminary data.</text>
</comment>
<reference evidence="2" key="1">
    <citation type="journal article" date="2019" name="Int. J. Syst. Evol. Microbiol.">
        <title>The Global Catalogue of Microorganisms (GCM) 10K type strain sequencing project: providing services to taxonomists for standard genome sequencing and annotation.</title>
        <authorList>
            <consortium name="The Broad Institute Genomics Platform"/>
            <consortium name="The Broad Institute Genome Sequencing Center for Infectious Disease"/>
            <person name="Wu L."/>
            <person name="Ma J."/>
        </authorList>
    </citation>
    <scope>NUCLEOTIDE SEQUENCE [LARGE SCALE GENOMIC DNA]</scope>
    <source>
        <strain evidence="2">KCTC 52141</strain>
    </source>
</reference>
<proteinExistence type="predicted"/>
<accession>A0ABV7HMK6</accession>
<dbReference type="EMBL" id="JBHRTL010000001">
    <property type="protein sequence ID" value="MFC3153861.1"/>
    <property type="molecule type" value="Genomic_DNA"/>
</dbReference>
<keyword evidence="1" id="KW-0449">Lipoprotein</keyword>
<dbReference type="NCBIfam" id="NF038027">
    <property type="entry name" value="TssQ_fam"/>
    <property type="match status" value="1"/>
</dbReference>
<sequence>MTQKKSEHELAQIDAEQKLERGKSHFHAGNYNQAETDLIGATTWHATSGTQLVALKYLAFTYCVTDRATLCRHAFNKALQLDPRFELSEAEVTHPLWGPQFKLARNGTTTE</sequence>
<protein>
    <submittedName>
        <fullName evidence="1">TssQ family T6SS-associated lipoprotein</fullName>
    </submittedName>
</protein>